<dbReference type="Proteomes" id="UP000070456">
    <property type="component" value="Unassembled WGS sequence"/>
</dbReference>
<dbReference type="PANTHER" id="PTHR24960">
    <property type="entry name" value="PHOTOSYSTEM I IRON-SULFUR CENTER-RELATED"/>
    <property type="match status" value="1"/>
</dbReference>
<dbReference type="PANTHER" id="PTHR24960:SF76">
    <property type="entry name" value="4FE-4S FERREDOXIN-TYPE DOMAIN-CONTAINING PROTEIN"/>
    <property type="match status" value="1"/>
</dbReference>
<reference evidence="8 9" key="1">
    <citation type="submission" date="2015-12" db="EMBL/GenBank/DDBJ databases">
        <title>Draft genome sequence of the thermoanaerobe Thermotalea metallivorans, an isolate from the runoff channel of the Great Artesian Basin, Australia.</title>
        <authorList>
            <person name="Patel B.K."/>
        </authorList>
    </citation>
    <scope>NUCLEOTIDE SEQUENCE [LARGE SCALE GENOMIC DNA]</scope>
    <source>
        <strain evidence="8 9">B2-1</strain>
    </source>
</reference>
<evidence type="ECO:0000256" key="1">
    <source>
        <dbReference type="ARBA" id="ARBA00003532"/>
    </source>
</evidence>
<dbReference type="InterPro" id="IPR017900">
    <property type="entry name" value="4Fe4S_Fe_S_CS"/>
</dbReference>
<dbReference type="InterPro" id="IPR007160">
    <property type="entry name" value="DUF362"/>
</dbReference>
<evidence type="ECO:0000256" key="6">
    <source>
        <dbReference type="ARBA" id="ARBA00023014"/>
    </source>
</evidence>
<comment type="function">
    <text evidence="1">Ferredoxins are iron-sulfur proteins that transfer electrons in a wide variety of metabolic reactions.</text>
</comment>
<evidence type="ECO:0000256" key="4">
    <source>
        <dbReference type="ARBA" id="ARBA00022723"/>
    </source>
</evidence>
<dbReference type="InterPro" id="IPR017896">
    <property type="entry name" value="4Fe4S_Fe-S-bd"/>
</dbReference>
<feature type="domain" description="4Fe-4S ferredoxin-type" evidence="7">
    <location>
        <begin position="338"/>
        <end position="365"/>
    </location>
</feature>
<evidence type="ECO:0000313" key="8">
    <source>
        <dbReference type="EMBL" id="KXG76431.1"/>
    </source>
</evidence>
<dbReference type="Gene3D" id="3.30.70.20">
    <property type="match status" value="1"/>
</dbReference>
<keyword evidence="4" id="KW-0479">Metal-binding</keyword>
<evidence type="ECO:0000256" key="3">
    <source>
        <dbReference type="ARBA" id="ARBA00022485"/>
    </source>
</evidence>
<dbReference type="SUPFAM" id="SSF54862">
    <property type="entry name" value="4Fe-4S ferredoxins"/>
    <property type="match status" value="1"/>
</dbReference>
<comment type="caution">
    <text evidence="8">The sequence shown here is derived from an EMBL/GenBank/DDBJ whole genome shotgun (WGS) entry which is preliminary data.</text>
</comment>
<keyword evidence="9" id="KW-1185">Reference proteome</keyword>
<dbReference type="PROSITE" id="PS51379">
    <property type="entry name" value="4FE4S_FER_2"/>
    <property type="match status" value="2"/>
</dbReference>
<gene>
    <name evidence="8" type="ORF">AN619_09620</name>
</gene>
<feature type="domain" description="4Fe-4S ferredoxin-type" evidence="7">
    <location>
        <begin position="308"/>
        <end position="337"/>
    </location>
</feature>
<protein>
    <recommendedName>
        <fullName evidence="2">Ferredoxin</fullName>
    </recommendedName>
</protein>
<keyword evidence="5" id="KW-0408">Iron</keyword>
<dbReference type="Pfam" id="PF04015">
    <property type="entry name" value="DUF362"/>
    <property type="match status" value="1"/>
</dbReference>
<dbReference type="PROSITE" id="PS00198">
    <property type="entry name" value="4FE4S_FER_1"/>
    <property type="match status" value="1"/>
</dbReference>
<accession>A0A140L7A6</accession>
<name>A0A140L7A6_9FIRM</name>
<proteinExistence type="predicted"/>
<dbReference type="GO" id="GO:0051539">
    <property type="term" value="F:4 iron, 4 sulfur cluster binding"/>
    <property type="evidence" value="ECO:0007669"/>
    <property type="project" value="UniProtKB-KW"/>
</dbReference>
<dbReference type="InterPro" id="IPR050157">
    <property type="entry name" value="PSI_iron-sulfur_center"/>
</dbReference>
<organism evidence="8 9">
    <name type="scientific">Thermotalea metallivorans</name>
    <dbReference type="NCBI Taxonomy" id="520762"/>
    <lineage>
        <taxon>Bacteria</taxon>
        <taxon>Bacillati</taxon>
        <taxon>Bacillota</taxon>
        <taxon>Clostridia</taxon>
        <taxon>Peptostreptococcales</taxon>
        <taxon>Thermotaleaceae</taxon>
        <taxon>Thermotalea</taxon>
    </lineage>
</organism>
<dbReference type="RefSeq" id="WP_068555337.1">
    <property type="nucleotide sequence ID" value="NZ_LOEE01000027.1"/>
</dbReference>
<dbReference type="GO" id="GO:0046872">
    <property type="term" value="F:metal ion binding"/>
    <property type="evidence" value="ECO:0007669"/>
    <property type="project" value="UniProtKB-KW"/>
</dbReference>
<sequence>MRNLVAKVKCDTYDLDQVEAGIRKIFDQLGNIETVVAKGKKVLLKPNLVSPLPPEKAATTHPVVLEALVKILQDMGIKEIWIGDAGVHGTPKIFSVCGINAIAEKYGCKVCDFDRYEIDEVFEDTNKYMKKLPLSKYVTEADVIINMPKVKIHHAEIYTGAIKNLYGTLVGKNKMQIHARTQTKDNFEEVLVDVLNVVKPQLHIMDGIIGMEGNGPANGKPVQTGMLLGSYNAVALDIVAIRQIGIDLKEVTYVEKAIRRGLGPKAEEVQEIGDDIPVVVYERPTVALKILGRVAQRLMPVFYYLFKPVPVFDPSNCTKCGICKEICPVEAITIKDLPAVDKKLCISCFCCQEACFSDAIERSDIKKSGKKCGRGGA</sequence>
<keyword evidence="3" id="KW-0004">4Fe-4S</keyword>
<dbReference type="AlphaFoldDB" id="A0A140L7A6"/>
<dbReference type="Pfam" id="PF00037">
    <property type="entry name" value="Fer4"/>
    <property type="match status" value="1"/>
</dbReference>
<evidence type="ECO:0000259" key="7">
    <source>
        <dbReference type="PROSITE" id="PS51379"/>
    </source>
</evidence>
<evidence type="ECO:0000256" key="2">
    <source>
        <dbReference type="ARBA" id="ARBA00013529"/>
    </source>
</evidence>
<dbReference type="STRING" id="520762.AN619_09620"/>
<evidence type="ECO:0000313" key="9">
    <source>
        <dbReference type="Proteomes" id="UP000070456"/>
    </source>
</evidence>
<keyword evidence="6" id="KW-0411">Iron-sulfur</keyword>
<dbReference type="EMBL" id="LOEE01000027">
    <property type="protein sequence ID" value="KXG76431.1"/>
    <property type="molecule type" value="Genomic_DNA"/>
</dbReference>
<evidence type="ECO:0000256" key="5">
    <source>
        <dbReference type="ARBA" id="ARBA00023004"/>
    </source>
</evidence>